<organism evidence="1 2">
    <name type="scientific">Ambrosiozyma monospora</name>
    <name type="common">Yeast</name>
    <name type="synonym">Endomycopsis monosporus</name>
    <dbReference type="NCBI Taxonomy" id="43982"/>
    <lineage>
        <taxon>Eukaryota</taxon>
        <taxon>Fungi</taxon>
        <taxon>Dikarya</taxon>
        <taxon>Ascomycota</taxon>
        <taxon>Saccharomycotina</taxon>
        <taxon>Pichiomycetes</taxon>
        <taxon>Pichiales</taxon>
        <taxon>Pichiaceae</taxon>
        <taxon>Ambrosiozyma</taxon>
    </lineage>
</organism>
<keyword evidence="2" id="KW-1185">Reference proteome</keyword>
<name>A0ACB5T7P7_AMBMO</name>
<sequence length="240" mass="27301">MVGFKEMIEFGQRQWLPRLVSLTLDYHTVVPEHIIDQLTGLKELTMHSTPDNRTWNHPSNLYKLRPKRAMALFVKVYLNSCYSVLIDISYQGLDKPKATVFSNVSVTDISPEFAMACGIDELPIHYIPRARNVTHYYLSLDVVESFTDCLTVNSGSWTTMTIEGSAKNMVVDLSSSRKLKKLILKKAYILEENIKRLPPSLKELELVDCFGSSGFNLFDSLPKNINLTIKSSFENNIAYP</sequence>
<dbReference type="EMBL" id="BSXS01004354">
    <property type="protein sequence ID" value="GME82852.1"/>
    <property type="molecule type" value="Genomic_DNA"/>
</dbReference>
<reference evidence="1" key="1">
    <citation type="submission" date="2023-04" db="EMBL/GenBank/DDBJ databases">
        <title>Ambrosiozyma monospora NBRC 10751.</title>
        <authorList>
            <person name="Ichikawa N."/>
            <person name="Sato H."/>
            <person name="Tonouchi N."/>
        </authorList>
    </citation>
    <scope>NUCLEOTIDE SEQUENCE</scope>
    <source>
        <strain evidence="1">NBRC 10751</strain>
    </source>
</reference>
<protein>
    <submittedName>
        <fullName evidence="1">Unnamed protein product</fullName>
    </submittedName>
</protein>
<proteinExistence type="predicted"/>
<dbReference type="Proteomes" id="UP001165064">
    <property type="component" value="Unassembled WGS sequence"/>
</dbReference>
<comment type="caution">
    <text evidence="1">The sequence shown here is derived from an EMBL/GenBank/DDBJ whole genome shotgun (WGS) entry which is preliminary data.</text>
</comment>
<accession>A0ACB5T7P7</accession>
<gene>
    <name evidence="1" type="ORF">Amon02_000578500</name>
</gene>
<evidence type="ECO:0000313" key="2">
    <source>
        <dbReference type="Proteomes" id="UP001165064"/>
    </source>
</evidence>
<evidence type="ECO:0000313" key="1">
    <source>
        <dbReference type="EMBL" id="GME82852.1"/>
    </source>
</evidence>